<evidence type="ECO:0000256" key="2">
    <source>
        <dbReference type="ARBA" id="ARBA00004804"/>
    </source>
</evidence>
<evidence type="ECO:0000256" key="10">
    <source>
        <dbReference type="ARBA" id="ARBA00023244"/>
    </source>
</evidence>
<keyword evidence="8" id="KW-0350">Heme biosynthesis</keyword>
<dbReference type="CDD" id="cd00717">
    <property type="entry name" value="URO-D"/>
    <property type="match status" value="1"/>
</dbReference>
<evidence type="ECO:0000256" key="6">
    <source>
        <dbReference type="ARBA" id="ARBA00022490"/>
    </source>
</evidence>
<dbReference type="EC" id="4.1.1.37" evidence="4 12"/>
<evidence type="ECO:0000256" key="3">
    <source>
        <dbReference type="ARBA" id="ARBA00009935"/>
    </source>
</evidence>
<dbReference type="PROSITE" id="PS00907">
    <property type="entry name" value="UROD_2"/>
    <property type="match status" value="1"/>
</dbReference>
<evidence type="ECO:0000256" key="8">
    <source>
        <dbReference type="ARBA" id="ARBA00023133"/>
    </source>
</evidence>
<evidence type="ECO:0000256" key="5">
    <source>
        <dbReference type="ARBA" id="ARBA00014308"/>
    </source>
</evidence>
<keyword evidence="10 12" id="KW-0627">Porphyrin biosynthesis</keyword>
<evidence type="ECO:0000256" key="4">
    <source>
        <dbReference type="ARBA" id="ARBA00012288"/>
    </source>
</evidence>
<evidence type="ECO:0000256" key="1">
    <source>
        <dbReference type="ARBA" id="ARBA00004496"/>
    </source>
</evidence>
<evidence type="ECO:0000256" key="12">
    <source>
        <dbReference type="RuleBase" id="RU000554"/>
    </source>
</evidence>
<dbReference type="Pfam" id="PF01208">
    <property type="entry name" value="URO-D"/>
    <property type="match status" value="1"/>
</dbReference>
<evidence type="ECO:0000313" key="17">
    <source>
        <dbReference type="Proteomes" id="UP001208570"/>
    </source>
</evidence>
<keyword evidence="7 12" id="KW-0210">Decarboxylase</keyword>
<keyword evidence="6" id="KW-0963">Cytoplasm</keyword>
<dbReference type="InterPro" id="IPR006361">
    <property type="entry name" value="Uroporphyrinogen_deCO2ase_HemE"/>
</dbReference>
<comment type="subcellular location">
    <subcellularLocation>
        <location evidence="1">Cytoplasm</location>
    </subcellularLocation>
</comment>
<evidence type="ECO:0000256" key="11">
    <source>
        <dbReference type="ARBA" id="ARBA00048411"/>
    </source>
</evidence>
<comment type="catalytic activity">
    <reaction evidence="11">
        <text>uroporphyrinogen III + 4 H(+) = coproporphyrinogen III + 4 CO2</text>
        <dbReference type="Rhea" id="RHEA:19865"/>
        <dbReference type="ChEBI" id="CHEBI:15378"/>
        <dbReference type="ChEBI" id="CHEBI:16526"/>
        <dbReference type="ChEBI" id="CHEBI:57308"/>
        <dbReference type="ChEBI" id="CHEBI:57309"/>
        <dbReference type="EC" id="4.1.1.37"/>
    </reaction>
    <physiologicalReaction direction="left-to-right" evidence="11">
        <dbReference type="Rhea" id="RHEA:19866"/>
    </physiologicalReaction>
</comment>
<dbReference type="PANTHER" id="PTHR21091">
    <property type="entry name" value="METHYLTETRAHYDROFOLATE:HOMOCYSTEINE METHYLTRANSFERASE RELATED"/>
    <property type="match status" value="1"/>
</dbReference>
<dbReference type="GO" id="GO:0006783">
    <property type="term" value="P:heme biosynthetic process"/>
    <property type="evidence" value="ECO:0007669"/>
    <property type="project" value="UniProtKB-KW"/>
</dbReference>
<gene>
    <name evidence="16" type="ORF">LSH36_86g03008</name>
</gene>
<keyword evidence="17" id="KW-1185">Reference proteome</keyword>
<dbReference type="HAMAP" id="MF_00218">
    <property type="entry name" value="URO_D"/>
    <property type="match status" value="1"/>
</dbReference>
<dbReference type="Gene3D" id="3.20.20.210">
    <property type="match status" value="1"/>
</dbReference>
<dbReference type="GO" id="GO:0004853">
    <property type="term" value="F:uroporphyrinogen decarboxylase activity"/>
    <property type="evidence" value="ECO:0007669"/>
    <property type="project" value="UniProtKB-EC"/>
</dbReference>
<dbReference type="FunFam" id="3.20.20.210:FF:000004">
    <property type="entry name" value="Uroporphyrinogen decarboxylase"/>
    <property type="match status" value="1"/>
</dbReference>
<dbReference type="SUPFAM" id="SSF51726">
    <property type="entry name" value="UROD/MetE-like"/>
    <property type="match status" value="1"/>
</dbReference>
<protein>
    <recommendedName>
        <fullName evidence="5 12">Uroporphyrinogen decarboxylase</fullName>
        <ecNumber evidence="4 12">4.1.1.37</ecNumber>
    </recommendedName>
</protein>
<accession>A0AAD9K197</accession>
<dbReference type="NCBIfam" id="TIGR01464">
    <property type="entry name" value="hemE"/>
    <property type="match status" value="1"/>
</dbReference>
<keyword evidence="9 12" id="KW-0456">Lyase</keyword>
<dbReference type="GO" id="GO:0005829">
    <property type="term" value="C:cytosol"/>
    <property type="evidence" value="ECO:0007669"/>
    <property type="project" value="TreeGrafter"/>
</dbReference>
<evidence type="ECO:0000256" key="7">
    <source>
        <dbReference type="ARBA" id="ARBA00022793"/>
    </source>
</evidence>
<evidence type="ECO:0000259" key="14">
    <source>
        <dbReference type="PROSITE" id="PS00906"/>
    </source>
</evidence>
<dbReference type="InterPro" id="IPR000257">
    <property type="entry name" value="Uroporphyrinogen_deCOase"/>
</dbReference>
<dbReference type="EMBL" id="JAODUP010000086">
    <property type="protein sequence ID" value="KAK2163068.1"/>
    <property type="molecule type" value="Genomic_DNA"/>
</dbReference>
<dbReference type="PANTHER" id="PTHR21091:SF169">
    <property type="entry name" value="UROPORPHYRINOGEN DECARBOXYLASE"/>
    <property type="match status" value="1"/>
</dbReference>
<sequence length="368" mass="41112">MSHMFTGKPFPPMKNDLILRAARGEATDKVPVWVMRQAGRYLQEFQDVRNKHPFFEICRTPELACEVTLQPLRRFNLDAAIIFSDILVVPQALGMNVEMLPGKGPHFTEPLQVPEDLEKLKSDVNVKEELGYVMDAITLTRHKIEGKVPLIGFSGAPWTLMSYMIEGGGSSTLSKAKKWLYVYPDESHRLLQLLTDVIIDYLVAQVQAGAQMLQLFESHAGILGYGLFCKFALPYLRQISEKVKAALTASGLQPVPMTIFAKDAHFAIEELSASNYEVLGIDWTVKPATARRIAGPKVTLQGNLDPCALYASIEDLRKLVKEMIQKFGTQNYIANLGHGIYPDMNPEHLAAFVDAVHQYSEDMNLSTS</sequence>
<comment type="pathway">
    <text evidence="2 12">Porphyrin-containing compound metabolism; protoporphyrin-IX biosynthesis; coproporphyrinogen-III from 5-aminolevulinate: step 4/4.</text>
</comment>
<evidence type="ECO:0000256" key="13">
    <source>
        <dbReference type="RuleBase" id="RU004169"/>
    </source>
</evidence>
<name>A0AAD9K197_9ANNE</name>
<evidence type="ECO:0000256" key="9">
    <source>
        <dbReference type="ARBA" id="ARBA00023239"/>
    </source>
</evidence>
<dbReference type="InterPro" id="IPR038071">
    <property type="entry name" value="UROD/MetE-like_sf"/>
</dbReference>
<evidence type="ECO:0000259" key="15">
    <source>
        <dbReference type="PROSITE" id="PS00907"/>
    </source>
</evidence>
<organism evidence="16 17">
    <name type="scientific">Paralvinella palmiformis</name>
    <dbReference type="NCBI Taxonomy" id="53620"/>
    <lineage>
        <taxon>Eukaryota</taxon>
        <taxon>Metazoa</taxon>
        <taxon>Spiralia</taxon>
        <taxon>Lophotrochozoa</taxon>
        <taxon>Annelida</taxon>
        <taxon>Polychaeta</taxon>
        <taxon>Sedentaria</taxon>
        <taxon>Canalipalpata</taxon>
        <taxon>Terebellida</taxon>
        <taxon>Terebelliformia</taxon>
        <taxon>Alvinellidae</taxon>
        <taxon>Paralvinella</taxon>
    </lineage>
</organism>
<evidence type="ECO:0000313" key="16">
    <source>
        <dbReference type="EMBL" id="KAK2163068.1"/>
    </source>
</evidence>
<feature type="domain" description="Uroporphyrinogen decarboxylase (URO-D)" evidence="14">
    <location>
        <begin position="31"/>
        <end position="40"/>
    </location>
</feature>
<feature type="domain" description="Uroporphyrinogen decarboxylase (URO-D)" evidence="15">
    <location>
        <begin position="151"/>
        <end position="167"/>
    </location>
</feature>
<proteinExistence type="inferred from homology"/>
<reference evidence="16" key="1">
    <citation type="journal article" date="2023" name="Mol. Biol. Evol.">
        <title>Third-Generation Sequencing Reveals the Adaptive Role of the Epigenome in Three Deep-Sea Polychaetes.</title>
        <authorList>
            <person name="Perez M."/>
            <person name="Aroh O."/>
            <person name="Sun Y."/>
            <person name="Lan Y."/>
            <person name="Juniper S.K."/>
            <person name="Young C.R."/>
            <person name="Angers B."/>
            <person name="Qian P.Y."/>
        </authorList>
    </citation>
    <scope>NUCLEOTIDE SEQUENCE</scope>
    <source>
        <strain evidence="16">P08H-3</strain>
    </source>
</reference>
<dbReference type="AlphaFoldDB" id="A0AAD9K197"/>
<comment type="similarity">
    <text evidence="3 13">Belongs to the uroporphyrinogen decarboxylase family.</text>
</comment>
<dbReference type="PROSITE" id="PS00906">
    <property type="entry name" value="UROD_1"/>
    <property type="match status" value="1"/>
</dbReference>
<dbReference type="Proteomes" id="UP001208570">
    <property type="component" value="Unassembled WGS sequence"/>
</dbReference>
<comment type="caution">
    <text evidence="16">The sequence shown here is derived from an EMBL/GenBank/DDBJ whole genome shotgun (WGS) entry which is preliminary data.</text>
</comment>